<proteinExistence type="predicted"/>
<evidence type="ECO:0000313" key="1">
    <source>
        <dbReference type="EMBL" id="KAK3771600.1"/>
    </source>
</evidence>
<dbReference type="AlphaFoldDB" id="A0AAE1DJ10"/>
<dbReference type="EMBL" id="JAWDGP010003701">
    <property type="protein sequence ID" value="KAK3771600.1"/>
    <property type="molecule type" value="Genomic_DNA"/>
</dbReference>
<protein>
    <submittedName>
        <fullName evidence="1">Uncharacterized protein</fullName>
    </submittedName>
</protein>
<accession>A0AAE1DJ10</accession>
<organism evidence="1 2">
    <name type="scientific">Elysia crispata</name>
    <name type="common">lettuce slug</name>
    <dbReference type="NCBI Taxonomy" id="231223"/>
    <lineage>
        <taxon>Eukaryota</taxon>
        <taxon>Metazoa</taxon>
        <taxon>Spiralia</taxon>
        <taxon>Lophotrochozoa</taxon>
        <taxon>Mollusca</taxon>
        <taxon>Gastropoda</taxon>
        <taxon>Heterobranchia</taxon>
        <taxon>Euthyneura</taxon>
        <taxon>Panpulmonata</taxon>
        <taxon>Sacoglossa</taxon>
        <taxon>Placobranchoidea</taxon>
        <taxon>Plakobranchidae</taxon>
        <taxon>Elysia</taxon>
    </lineage>
</organism>
<sequence>MITDIANEWLFWEGTNMISSKVQTSCSHRSDKMWDAQACGADAGKIGDAVDYRLAPGYCWVPLMRMLGPAKSLWKHLKIFAYV</sequence>
<name>A0AAE1DJ10_9GAST</name>
<comment type="caution">
    <text evidence="1">The sequence shown here is derived from an EMBL/GenBank/DDBJ whole genome shotgun (WGS) entry which is preliminary data.</text>
</comment>
<evidence type="ECO:0000313" key="2">
    <source>
        <dbReference type="Proteomes" id="UP001283361"/>
    </source>
</evidence>
<gene>
    <name evidence="1" type="ORF">RRG08_014273</name>
</gene>
<reference evidence="1" key="1">
    <citation type="journal article" date="2023" name="G3 (Bethesda)">
        <title>A reference genome for the long-term kleptoplast-retaining sea slug Elysia crispata morphotype clarki.</title>
        <authorList>
            <person name="Eastman K.E."/>
            <person name="Pendleton A.L."/>
            <person name="Shaikh M.A."/>
            <person name="Suttiyut T."/>
            <person name="Ogas R."/>
            <person name="Tomko P."/>
            <person name="Gavelis G."/>
            <person name="Widhalm J.R."/>
            <person name="Wisecaver J.H."/>
        </authorList>
    </citation>
    <scope>NUCLEOTIDE SEQUENCE</scope>
    <source>
        <strain evidence="1">ECLA1</strain>
    </source>
</reference>
<keyword evidence="2" id="KW-1185">Reference proteome</keyword>
<dbReference type="Proteomes" id="UP001283361">
    <property type="component" value="Unassembled WGS sequence"/>
</dbReference>